<reference evidence="2" key="1">
    <citation type="journal article" date="2020" name="Stud. Mycol.">
        <title>101 Dothideomycetes genomes: a test case for predicting lifestyles and emergence of pathogens.</title>
        <authorList>
            <person name="Haridas S."/>
            <person name="Albert R."/>
            <person name="Binder M."/>
            <person name="Bloem J."/>
            <person name="Labutti K."/>
            <person name="Salamov A."/>
            <person name="Andreopoulos B."/>
            <person name="Baker S."/>
            <person name="Barry K."/>
            <person name="Bills G."/>
            <person name="Bluhm B."/>
            <person name="Cannon C."/>
            <person name="Castanera R."/>
            <person name="Culley D."/>
            <person name="Daum C."/>
            <person name="Ezra D."/>
            <person name="Gonzalez J."/>
            <person name="Henrissat B."/>
            <person name="Kuo A."/>
            <person name="Liang C."/>
            <person name="Lipzen A."/>
            <person name="Lutzoni F."/>
            <person name="Magnuson J."/>
            <person name="Mondo S."/>
            <person name="Nolan M."/>
            <person name="Ohm R."/>
            <person name="Pangilinan J."/>
            <person name="Park H.-J."/>
            <person name="Ramirez L."/>
            <person name="Alfaro M."/>
            <person name="Sun H."/>
            <person name="Tritt A."/>
            <person name="Yoshinaga Y."/>
            <person name="Zwiers L.-H."/>
            <person name="Turgeon B."/>
            <person name="Goodwin S."/>
            <person name="Spatafora J."/>
            <person name="Crous P."/>
            <person name="Grigoriev I."/>
        </authorList>
    </citation>
    <scope>NUCLEOTIDE SEQUENCE</scope>
    <source>
        <strain evidence="2">CBS 113818</strain>
    </source>
</reference>
<gene>
    <name evidence="2" type="ORF">CC86DRAFT_24136</name>
</gene>
<organism evidence="2 3">
    <name type="scientific">Ophiobolus disseminans</name>
    <dbReference type="NCBI Taxonomy" id="1469910"/>
    <lineage>
        <taxon>Eukaryota</taxon>
        <taxon>Fungi</taxon>
        <taxon>Dikarya</taxon>
        <taxon>Ascomycota</taxon>
        <taxon>Pezizomycotina</taxon>
        <taxon>Dothideomycetes</taxon>
        <taxon>Pleosporomycetidae</taxon>
        <taxon>Pleosporales</taxon>
        <taxon>Pleosporineae</taxon>
        <taxon>Phaeosphaeriaceae</taxon>
        <taxon>Ophiobolus</taxon>
    </lineage>
</organism>
<name>A0A6A7A1X4_9PLEO</name>
<feature type="coiled-coil region" evidence="1">
    <location>
        <begin position="99"/>
        <end position="126"/>
    </location>
</feature>
<proteinExistence type="predicted"/>
<dbReference type="Proteomes" id="UP000799424">
    <property type="component" value="Unassembled WGS sequence"/>
</dbReference>
<accession>A0A6A7A1X4</accession>
<sequence>MAKNTIPTAFSHANDLVPILKELDTQADVVLASIFMIQSLYQQHAKSRDTTQRSNLAVILREHRRALEADLGIIKLDAGFITDGQLETWVKAATNEAEKKAREKRLDSLMMKIANVEEAMTELREGMMGDKDCFL</sequence>
<dbReference type="OrthoDB" id="3761897at2759"/>
<evidence type="ECO:0000313" key="2">
    <source>
        <dbReference type="EMBL" id="KAF2827106.1"/>
    </source>
</evidence>
<dbReference type="EMBL" id="MU006225">
    <property type="protein sequence ID" value="KAF2827106.1"/>
    <property type="molecule type" value="Genomic_DNA"/>
</dbReference>
<keyword evidence="3" id="KW-1185">Reference proteome</keyword>
<evidence type="ECO:0000313" key="3">
    <source>
        <dbReference type="Proteomes" id="UP000799424"/>
    </source>
</evidence>
<dbReference type="AlphaFoldDB" id="A0A6A7A1X4"/>
<keyword evidence="1" id="KW-0175">Coiled coil</keyword>
<protein>
    <submittedName>
        <fullName evidence="2">Uncharacterized protein</fullName>
    </submittedName>
</protein>
<evidence type="ECO:0000256" key="1">
    <source>
        <dbReference type="SAM" id="Coils"/>
    </source>
</evidence>